<accession>A0A3B0MWP8</accession>
<dbReference type="GO" id="GO:0051082">
    <property type="term" value="F:unfolded protein binding"/>
    <property type="evidence" value="ECO:0007669"/>
    <property type="project" value="InterPro"/>
</dbReference>
<dbReference type="OrthoDB" id="7868372at2"/>
<dbReference type="Proteomes" id="UP000272908">
    <property type="component" value="Unassembled WGS sequence"/>
</dbReference>
<keyword evidence="1" id="KW-0732">Signal</keyword>
<organism evidence="2 3">
    <name type="scientific">Roseinatronobacter ekhonensis</name>
    <dbReference type="NCBI Taxonomy" id="254356"/>
    <lineage>
        <taxon>Bacteria</taxon>
        <taxon>Pseudomonadati</taxon>
        <taxon>Pseudomonadota</taxon>
        <taxon>Alphaproteobacteria</taxon>
        <taxon>Rhodobacterales</taxon>
        <taxon>Paracoccaceae</taxon>
        <taxon>Roseinatronobacter</taxon>
    </lineage>
</organism>
<dbReference type="EMBL" id="UIHC01000017">
    <property type="protein sequence ID" value="SUZ32236.1"/>
    <property type="molecule type" value="Genomic_DNA"/>
</dbReference>
<protein>
    <recommendedName>
        <fullName evidence="4">Chaperone protein Skp</fullName>
    </recommendedName>
</protein>
<feature type="chain" id="PRO_5017451515" description="Chaperone protein Skp" evidence="1">
    <location>
        <begin position="24"/>
        <end position="200"/>
    </location>
</feature>
<evidence type="ECO:0008006" key="4">
    <source>
        <dbReference type="Google" id="ProtNLM"/>
    </source>
</evidence>
<dbReference type="Pfam" id="PF03938">
    <property type="entry name" value="OmpH"/>
    <property type="match status" value="1"/>
</dbReference>
<dbReference type="AlphaFoldDB" id="A0A3B0MWP8"/>
<sequence>MIRGRAIVFGAVAGLCLATAAIAQQGGGFSLGQSVERAIGADLVLRSVDEERLFRDSEFGQRVQADIDAASRALEAENARLLSELTAREEELTGLRDSLPPDEFRAQADAFDQRAERIRQDQAQKLSRFAQFEESERRRFFARSGVILQQVLEDEGAQILIAARAVIIGVPEMDMTGAAIAAIDAEIGDGGAPPFPLTLP</sequence>
<proteinExistence type="predicted"/>
<dbReference type="SUPFAM" id="SSF111384">
    <property type="entry name" value="OmpH-like"/>
    <property type="match status" value="1"/>
</dbReference>
<evidence type="ECO:0000256" key="1">
    <source>
        <dbReference type="SAM" id="SignalP"/>
    </source>
</evidence>
<dbReference type="SMART" id="SM00935">
    <property type="entry name" value="OmpH"/>
    <property type="match status" value="1"/>
</dbReference>
<dbReference type="InterPro" id="IPR005632">
    <property type="entry name" value="Chaperone_Skp"/>
</dbReference>
<gene>
    <name evidence="2" type="ORF">ROE7235_01991</name>
</gene>
<feature type="signal peptide" evidence="1">
    <location>
        <begin position="1"/>
        <end position="23"/>
    </location>
</feature>
<dbReference type="InterPro" id="IPR024930">
    <property type="entry name" value="Skp_dom_sf"/>
</dbReference>
<keyword evidence="3" id="KW-1185">Reference proteome</keyword>
<reference evidence="3" key="1">
    <citation type="submission" date="2018-08" db="EMBL/GenBank/DDBJ databases">
        <authorList>
            <person name="Rodrigo-Torres L."/>
            <person name="Arahal R. D."/>
            <person name="Lucena T."/>
        </authorList>
    </citation>
    <scope>NUCLEOTIDE SEQUENCE [LARGE SCALE GENOMIC DNA]</scope>
    <source>
        <strain evidence="3">CECT 7235</strain>
    </source>
</reference>
<name>A0A3B0MWP8_9RHOB</name>
<evidence type="ECO:0000313" key="2">
    <source>
        <dbReference type="EMBL" id="SUZ32236.1"/>
    </source>
</evidence>
<evidence type="ECO:0000313" key="3">
    <source>
        <dbReference type="Proteomes" id="UP000272908"/>
    </source>
</evidence>
<dbReference type="Gene3D" id="3.30.910.20">
    <property type="entry name" value="Skp domain"/>
    <property type="match status" value="1"/>
</dbReference>